<keyword evidence="8" id="KW-0539">Nucleus</keyword>
<evidence type="ECO:0000256" key="3">
    <source>
        <dbReference type="ARBA" id="ARBA00022737"/>
    </source>
</evidence>
<feature type="domain" description="C2H2-type" evidence="10">
    <location>
        <begin position="138"/>
        <end position="165"/>
    </location>
</feature>
<evidence type="ECO:0000259" key="10">
    <source>
        <dbReference type="PROSITE" id="PS50157"/>
    </source>
</evidence>
<dbReference type="Pfam" id="PF00096">
    <property type="entry name" value="zf-C2H2"/>
    <property type="match status" value="4"/>
</dbReference>
<evidence type="ECO:0000256" key="7">
    <source>
        <dbReference type="ARBA" id="ARBA00023163"/>
    </source>
</evidence>
<name>A0ABQ8RW00_PERAM</name>
<reference evidence="11 12" key="1">
    <citation type="journal article" date="2022" name="Allergy">
        <title>Genome assembly and annotation of Periplaneta americana reveal a comprehensive cockroach allergen profile.</title>
        <authorList>
            <person name="Wang L."/>
            <person name="Xiong Q."/>
            <person name="Saelim N."/>
            <person name="Wang L."/>
            <person name="Nong W."/>
            <person name="Wan A.T."/>
            <person name="Shi M."/>
            <person name="Liu X."/>
            <person name="Cao Q."/>
            <person name="Hui J.H.L."/>
            <person name="Sookrung N."/>
            <person name="Leung T.F."/>
            <person name="Tungtrongchitr A."/>
            <person name="Tsui S.K.W."/>
        </authorList>
    </citation>
    <scope>NUCLEOTIDE SEQUENCE [LARGE SCALE GENOMIC DNA]</scope>
    <source>
        <strain evidence="11">PWHHKU_190912</strain>
    </source>
</reference>
<evidence type="ECO:0000256" key="4">
    <source>
        <dbReference type="ARBA" id="ARBA00022771"/>
    </source>
</evidence>
<feature type="domain" description="C2H2-type" evidence="10">
    <location>
        <begin position="222"/>
        <end position="249"/>
    </location>
</feature>
<dbReference type="EMBL" id="JAJSOF020000041">
    <property type="protein sequence ID" value="KAJ4425906.1"/>
    <property type="molecule type" value="Genomic_DNA"/>
</dbReference>
<dbReference type="PANTHER" id="PTHR24394">
    <property type="entry name" value="ZINC FINGER PROTEIN"/>
    <property type="match status" value="1"/>
</dbReference>
<protein>
    <recommendedName>
        <fullName evidence="10">C2H2-type domain-containing protein</fullName>
    </recommendedName>
</protein>
<keyword evidence="6" id="KW-0805">Transcription regulation</keyword>
<accession>A0ABQ8RW00</accession>
<keyword evidence="5" id="KW-0862">Zinc</keyword>
<dbReference type="SUPFAM" id="SSF57667">
    <property type="entry name" value="beta-beta-alpha zinc fingers"/>
    <property type="match status" value="5"/>
</dbReference>
<keyword evidence="12" id="KW-1185">Reference proteome</keyword>
<evidence type="ECO:0000313" key="12">
    <source>
        <dbReference type="Proteomes" id="UP001148838"/>
    </source>
</evidence>
<feature type="domain" description="C2H2-type" evidence="10">
    <location>
        <begin position="278"/>
        <end position="305"/>
    </location>
</feature>
<proteinExistence type="predicted"/>
<feature type="domain" description="C2H2-type" evidence="10">
    <location>
        <begin position="306"/>
        <end position="333"/>
    </location>
</feature>
<keyword evidence="4 9" id="KW-0863">Zinc-finger</keyword>
<gene>
    <name evidence="11" type="ORF">ANN_27532</name>
</gene>
<evidence type="ECO:0000256" key="9">
    <source>
        <dbReference type="PROSITE-ProRule" id="PRU00042"/>
    </source>
</evidence>
<feature type="domain" description="C2H2-type" evidence="10">
    <location>
        <begin position="194"/>
        <end position="221"/>
    </location>
</feature>
<feature type="domain" description="C2H2-type" evidence="10">
    <location>
        <begin position="110"/>
        <end position="137"/>
    </location>
</feature>
<dbReference type="InterPro" id="IPR036236">
    <property type="entry name" value="Znf_C2H2_sf"/>
</dbReference>
<comment type="caution">
    <text evidence="11">The sequence shown here is derived from an EMBL/GenBank/DDBJ whole genome shotgun (WGS) entry which is preliminary data.</text>
</comment>
<evidence type="ECO:0000256" key="6">
    <source>
        <dbReference type="ARBA" id="ARBA00023015"/>
    </source>
</evidence>
<feature type="domain" description="C2H2-type" evidence="10">
    <location>
        <begin position="250"/>
        <end position="277"/>
    </location>
</feature>
<feature type="domain" description="C2H2-type" evidence="10">
    <location>
        <begin position="166"/>
        <end position="193"/>
    </location>
</feature>
<dbReference type="InterPro" id="IPR013087">
    <property type="entry name" value="Znf_C2H2_type"/>
</dbReference>
<evidence type="ECO:0000256" key="8">
    <source>
        <dbReference type="ARBA" id="ARBA00023242"/>
    </source>
</evidence>
<dbReference type="Gene3D" id="3.30.160.60">
    <property type="entry name" value="Classic Zinc Finger"/>
    <property type="match status" value="8"/>
</dbReference>
<dbReference type="Proteomes" id="UP001148838">
    <property type="component" value="Unassembled WGS sequence"/>
</dbReference>
<dbReference type="PANTHER" id="PTHR24394:SF48">
    <property type="entry name" value="ZINC FINGER PROTEIN 771"/>
    <property type="match status" value="1"/>
</dbReference>
<evidence type="ECO:0000256" key="5">
    <source>
        <dbReference type="ARBA" id="ARBA00022833"/>
    </source>
</evidence>
<organism evidence="11 12">
    <name type="scientific">Periplaneta americana</name>
    <name type="common">American cockroach</name>
    <name type="synonym">Blatta americana</name>
    <dbReference type="NCBI Taxonomy" id="6978"/>
    <lineage>
        <taxon>Eukaryota</taxon>
        <taxon>Metazoa</taxon>
        <taxon>Ecdysozoa</taxon>
        <taxon>Arthropoda</taxon>
        <taxon>Hexapoda</taxon>
        <taxon>Insecta</taxon>
        <taxon>Pterygota</taxon>
        <taxon>Neoptera</taxon>
        <taxon>Polyneoptera</taxon>
        <taxon>Dictyoptera</taxon>
        <taxon>Blattodea</taxon>
        <taxon>Blattoidea</taxon>
        <taxon>Blattidae</taxon>
        <taxon>Blattinae</taxon>
        <taxon>Periplaneta</taxon>
    </lineage>
</organism>
<comment type="subcellular location">
    <subcellularLocation>
        <location evidence="1">Nucleus</location>
    </subcellularLocation>
</comment>
<dbReference type="PROSITE" id="PS50157">
    <property type="entry name" value="ZINC_FINGER_C2H2_2"/>
    <property type="match status" value="8"/>
</dbReference>
<dbReference type="SMART" id="SM00355">
    <property type="entry name" value="ZnF_C2H2"/>
    <property type="match status" value="8"/>
</dbReference>
<evidence type="ECO:0000256" key="2">
    <source>
        <dbReference type="ARBA" id="ARBA00022723"/>
    </source>
</evidence>
<evidence type="ECO:0000313" key="11">
    <source>
        <dbReference type="EMBL" id="KAJ4425906.1"/>
    </source>
</evidence>
<dbReference type="Pfam" id="PF13894">
    <property type="entry name" value="zf-C2H2_4"/>
    <property type="match status" value="1"/>
</dbReference>
<keyword evidence="2" id="KW-0479">Metal-binding</keyword>
<evidence type="ECO:0000256" key="1">
    <source>
        <dbReference type="ARBA" id="ARBA00004123"/>
    </source>
</evidence>
<sequence>MSYYSEECVDQARAIMPEVKVEDPIPISDRMVKEEPECCTSRERTVCEIRNNSGCPGKPVRTHDGVKQLEFELPKVSSSNSAKLKKKPFKCEFCGSVTNLKLLHSDDISFNCDVCGKSFSEFGHPKQHIRRHGGEKPFICDVCGKSFSYSSDLRRHERMHTGEKPFKCDVCGKCFSYSSDLRRHERMHTGEKAFKCDVCGKCFSFSNNLTRHERMHTSEKLFKCDVCSKCFLISGHLKKHKRRHTGEKPFMCDVCGKSFSCSSKLTRHERVHTGEKPFKCDVCGKCFTCSSSRRTHEYVHTSKKPFKCGVCGECFSAATDLKRHERQHTADEKRLKCDVRGVRRVRVTKKYLNAGTQAYAKMSYYSEQCVDQGHTVTSELKVHEDPMPISFRMVKVEPEVRFVVMDVIKMEPECDPLAIQTSGIADVEDKKPSSEVY</sequence>
<keyword evidence="3" id="KW-0677">Repeat</keyword>
<dbReference type="PROSITE" id="PS00028">
    <property type="entry name" value="ZINC_FINGER_C2H2_1"/>
    <property type="match status" value="8"/>
</dbReference>
<keyword evidence="7" id="KW-0804">Transcription</keyword>